<evidence type="ECO:0000256" key="2">
    <source>
        <dbReference type="ARBA" id="ARBA00022695"/>
    </source>
</evidence>
<dbReference type="SUPFAM" id="SSF53448">
    <property type="entry name" value="Nucleotide-diphospho-sugar transferases"/>
    <property type="match status" value="1"/>
</dbReference>
<dbReference type="InterPro" id="IPR029044">
    <property type="entry name" value="Nucleotide-diphossugar_trans"/>
</dbReference>
<feature type="domain" description="MobA-like NTP transferase" evidence="3">
    <location>
        <begin position="6"/>
        <end position="119"/>
    </location>
</feature>
<dbReference type="InterPro" id="IPR050065">
    <property type="entry name" value="GlmU-like"/>
</dbReference>
<dbReference type="PANTHER" id="PTHR43584:SF8">
    <property type="entry name" value="N-ACETYLMURAMATE ALPHA-1-PHOSPHATE URIDYLYLTRANSFERASE"/>
    <property type="match status" value="1"/>
</dbReference>
<evidence type="ECO:0000259" key="3">
    <source>
        <dbReference type="Pfam" id="PF12804"/>
    </source>
</evidence>
<dbReference type="Pfam" id="PF12804">
    <property type="entry name" value="NTP_transf_3"/>
    <property type="match status" value="1"/>
</dbReference>
<dbReference type="EMBL" id="CADCTF010000013">
    <property type="protein sequence ID" value="CAA9214348.1"/>
    <property type="molecule type" value="Genomic_DNA"/>
</dbReference>
<dbReference type="InterPro" id="IPR025877">
    <property type="entry name" value="MobA-like_NTP_Trfase"/>
</dbReference>
<evidence type="ECO:0000313" key="4">
    <source>
        <dbReference type="EMBL" id="CAA9214348.1"/>
    </source>
</evidence>
<sequence length="281" mass="30627">MTSGLLVLAAGLGSRFGGDKQIAGVGPNGEALIDYTLHDAVRIGFDPIVLVVRSDIRELVNAHLVSQGWDPERFLYAEQDRDTSAPARAKPWGTAHAIVSARQHLKAPFAVVNADDMYGPRSLETAAALLEQEWPPGVEHLVGFDWTQTLAPTGTVNRGVCEVDDEGWLVGIRETRGVDRSTALAPGTLVSMNLWGFSPEMVDRLADRLAQFISSRGHEPDAEYQIPDCVAELLASGEIRVRVEASSDQWIGVTHREDLSWAQARLAELVSEGTYPHRLNG</sequence>
<keyword evidence="2" id="KW-0548">Nucleotidyltransferase</keyword>
<dbReference type="GO" id="GO:0016779">
    <property type="term" value="F:nucleotidyltransferase activity"/>
    <property type="evidence" value="ECO:0007669"/>
    <property type="project" value="UniProtKB-KW"/>
</dbReference>
<proteinExistence type="predicted"/>
<organism evidence="4">
    <name type="scientific">uncultured Acidimicrobiales bacterium</name>
    <dbReference type="NCBI Taxonomy" id="310071"/>
    <lineage>
        <taxon>Bacteria</taxon>
        <taxon>Bacillati</taxon>
        <taxon>Actinomycetota</taxon>
        <taxon>Acidimicrobiia</taxon>
        <taxon>Acidimicrobiales</taxon>
        <taxon>environmental samples</taxon>
    </lineage>
</organism>
<gene>
    <name evidence="4" type="ORF">AVDCRST_MAG50-366</name>
</gene>
<name>A0A6J4H6F3_9ACTN</name>
<evidence type="ECO:0000256" key="1">
    <source>
        <dbReference type="ARBA" id="ARBA00022679"/>
    </source>
</evidence>
<reference evidence="4" key="1">
    <citation type="submission" date="2020-02" db="EMBL/GenBank/DDBJ databases">
        <authorList>
            <person name="Meier V. D."/>
        </authorList>
    </citation>
    <scope>NUCLEOTIDE SEQUENCE</scope>
    <source>
        <strain evidence="4">AVDCRST_MAG50</strain>
    </source>
</reference>
<accession>A0A6J4H6F3</accession>
<dbReference type="Gene3D" id="3.90.550.10">
    <property type="entry name" value="Spore Coat Polysaccharide Biosynthesis Protein SpsA, Chain A"/>
    <property type="match status" value="1"/>
</dbReference>
<protein>
    <recommendedName>
        <fullName evidence="3">MobA-like NTP transferase domain-containing protein</fullName>
    </recommendedName>
</protein>
<dbReference type="AlphaFoldDB" id="A0A6J4H6F3"/>
<keyword evidence="1" id="KW-0808">Transferase</keyword>
<dbReference type="PANTHER" id="PTHR43584">
    <property type="entry name" value="NUCLEOTIDYL TRANSFERASE"/>
    <property type="match status" value="1"/>
</dbReference>